<feature type="signal peptide" evidence="2">
    <location>
        <begin position="1"/>
        <end position="23"/>
    </location>
</feature>
<feature type="chain" id="PRO_5019038210" evidence="2">
    <location>
        <begin position="24"/>
        <end position="367"/>
    </location>
</feature>
<comment type="similarity">
    <text evidence="1">Belongs to the 'GDSL' lipolytic enzyme family.</text>
</comment>
<keyword evidence="2" id="KW-0732">Signal</keyword>
<sequence>MGFARNALGAFLLLVLILSVAHGDPLVPALCIFGDSVVDAGNNNNLATLVKANFPPYGRDFVTHRPTGRFCNGKLATDFTAEYLGFTSYPPPYLSQEAQGRTSCREPTSPQLLLRAISLTQQVEYYKEYQAKVVRLVGKARAHDIFSGGIHLLSAGSSDFVQNYYINPLLNRAYSADQFSDLLMKSYTTFVQAHNKTTDIKLNLVHVFNVKLDLGHRFNLYGLGVRKIGVTTLPPTGCLPAAITLFSSGSNQCVARLNQDAINFNSKLNITSQVLQNKLPGLKLVVFDIYQPLLNLITKPTDNGFFESRKACCGTGTIETSLLCNARSVGTCSNASQYVFWDGFHPSESANQLLAGSLLEQGINLIG</sequence>
<dbReference type="EMBL" id="QGNW01000029">
    <property type="protein sequence ID" value="RVX11800.1"/>
    <property type="molecule type" value="Genomic_DNA"/>
</dbReference>
<dbReference type="Pfam" id="PF00657">
    <property type="entry name" value="Lipase_GDSL"/>
    <property type="match status" value="1"/>
</dbReference>
<proteinExistence type="inferred from homology"/>
<gene>
    <name evidence="3" type="primary">VvCHDp000460_0</name>
    <name evidence="3" type="ORF">CK203_009457</name>
</gene>
<organism evidence="3 4">
    <name type="scientific">Vitis vinifera</name>
    <name type="common">Grape</name>
    <dbReference type="NCBI Taxonomy" id="29760"/>
    <lineage>
        <taxon>Eukaryota</taxon>
        <taxon>Viridiplantae</taxon>
        <taxon>Streptophyta</taxon>
        <taxon>Embryophyta</taxon>
        <taxon>Tracheophyta</taxon>
        <taxon>Spermatophyta</taxon>
        <taxon>Magnoliopsida</taxon>
        <taxon>eudicotyledons</taxon>
        <taxon>Gunneridae</taxon>
        <taxon>Pentapetalae</taxon>
        <taxon>rosids</taxon>
        <taxon>Vitales</taxon>
        <taxon>Vitaceae</taxon>
        <taxon>Viteae</taxon>
        <taxon>Vitis</taxon>
    </lineage>
</organism>
<dbReference type="CDD" id="cd01837">
    <property type="entry name" value="SGNH_plant_lipase_like"/>
    <property type="match status" value="1"/>
</dbReference>
<dbReference type="AlphaFoldDB" id="A0A438JS65"/>
<dbReference type="PANTHER" id="PTHR45642">
    <property type="entry name" value="GDSL ESTERASE/LIPASE EXL3"/>
    <property type="match status" value="1"/>
</dbReference>
<accession>A0A438JS65</accession>
<evidence type="ECO:0000313" key="4">
    <source>
        <dbReference type="Proteomes" id="UP000288805"/>
    </source>
</evidence>
<evidence type="ECO:0000256" key="1">
    <source>
        <dbReference type="ARBA" id="ARBA00008668"/>
    </source>
</evidence>
<dbReference type="InterPro" id="IPR036514">
    <property type="entry name" value="SGNH_hydro_sf"/>
</dbReference>
<name>A0A438JS65_VITVI</name>
<dbReference type="Proteomes" id="UP000288805">
    <property type="component" value="Unassembled WGS sequence"/>
</dbReference>
<dbReference type="GO" id="GO:0016788">
    <property type="term" value="F:hydrolase activity, acting on ester bonds"/>
    <property type="evidence" value="ECO:0007669"/>
    <property type="project" value="InterPro"/>
</dbReference>
<dbReference type="Gene3D" id="3.40.50.1110">
    <property type="entry name" value="SGNH hydrolase"/>
    <property type="match status" value="1"/>
</dbReference>
<evidence type="ECO:0000256" key="2">
    <source>
        <dbReference type="SAM" id="SignalP"/>
    </source>
</evidence>
<dbReference type="InterPro" id="IPR050592">
    <property type="entry name" value="GDSL_lipolytic_enzyme"/>
</dbReference>
<protein>
    <submittedName>
        <fullName evidence="3">GDSL esterase/lipase</fullName>
    </submittedName>
</protein>
<dbReference type="InterPro" id="IPR001087">
    <property type="entry name" value="GDSL"/>
</dbReference>
<evidence type="ECO:0000313" key="3">
    <source>
        <dbReference type="EMBL" id="RVX11800.1"/>
    </source>
</evidence>
<dbReference type="InterPro" id="IPR035669">
    <property type="entry name" value="SGNH_plant_lipase-like"/>
</dbReference>
<dbReference type="PANTHER" id="PTHR45642:SF103">
    <property type="entry name" value="ZINC FINGER PROTEIN"/>
    <property type="match status" value="1"/>
</dbReference>
<reference evidence="3 4" key="1">
    <citation type="journal article" date="2018" name="PLoS Genet.">
        <title>Population sequencing reveals clonal diversity and ancestral inbreeding in the grapevine cultivar Chardonnay.</title>
        <authorList>
            <person name="Roach M.J."/>
            <person name="Johnson D.L."/>
            <person name="Bohlmann J."/>
            <person name="van Vuuren H.J."/>
            <person name="Jones S.J."/>
            <person name="Pretorius I.S."/>
            <person name="Schmidt S.A."/>
            <person name="Borneman A.R."/>
        </authorList>
    </citation>
    <scope>NUCLEOTIDE SEQUENCE [LARGE SCALE GENOMIC DNA]</scope>
    <source>
        <strain evidence="4">cv. Chardonnay</strain>
        <tissue evidence="3">Leaf</tissue>
    </source>
</reference>
<comment type="caution">
    <text evidence="3">The sequence shown here is derived from an EMBL/GenBank/DDBJ whole genome shotgun (WGS) entry which is preliminary data.</text>
</comment>